<dbReference type="SUPFAM" id="SSF103481">
    <property type="entry name" value="Multidrug resistance efflux transporter EmrE"/>
    <property type="match status" value="1"/>
</dbReference>
<feature type="transmembrane region" description="Helical" evidence="1">
    <location>
        <begin position="183"/>
        <end position="205"/>
    </location>
</feature>
<dbReference type="Proteomes" id="UP000229526">
    <property type="component" value="Unassembled WGS sequence"/>
</dbReference>
<dbReference type="AlphaFoldDB" id="A0A2H0UJW8"/>
<evidence type="ECO:0000313" key="4">
    <source>
        <dbReference type="Proteomes" id="UP000229526"/>
    </source>
</evidence>
<feature type="transmembrane region" description="Helical" evidence="1">
    <location>
        <begin position="285"/>
        <end position="303"/>
    </location>
</feature>
<keyword evidence="1" id="KW-0812">Transmembrane</keyword>
<organism evidence="3 4">
    <name type="scientific">Candidatus Harrisonbacteria bacterium CG10_big_fil_rev_8_21_14_0_10_49_15</name>
    <dbReference type="NCBI Taxonomy" id="1974587"/>
    <lineage>
        <taxon>Bacteria</taxon>
        <taxon>Candidatus Harrisoniibacteriota</taxon>
    </lineage>
</organism>
<feature type="transmembrane region" description="Helical" evidence="1">
    <location>
        <begin position="67"/>
        <end position="88"/>
    </location>
</feature>
<feature type="transmembrane region" description="Helical" evidence="1">
    <location>
        <begin position="255"/>
        <end position="273"/>
    </location>
</feature>
<evidence type="ECO:0000313" key="3">
    <source>
        <dbReference type="EMBL" id="PIR86680.1"/>
    </source>
</evidence>
<dbReference type="InterPro" id="IPR000620">
    <property type="entry name" value="EamA_dom"/>
</dbReference>
<name>A0A2H0UJW8_9BACT</name>
<feature type="transmembrane region" description="Helical" evidence="1">
    <location>
        <begin position="225"/>
        <end position="249"/>
    </location>
</feature>
<keyword evidence="1" id="KW-0472">Membrane</keyword>
<dbReference type="Pfam" id="PF00892">
    <property type="entry name" value="EamA"/>
    <property type="match status" value="1"/>
</dbReference>
<feature type="transmembrane region" description="Helical" evidence="1">
    <location>
        <begin position="151"/>
        <end position="171"/>
    </location>
</feature>
<sequence length="304" mass="33217">MYWLPIALIAPIVWAIVNHIDKYLLERYFQSKNVGSLFIYSSLTGILLAGVALFFEPAVFVVSFGNIVVLLSIGILIGAAILAYLCALAKEEATLVAPIFQLIPFFGYVLAFFILGESLAMVQIFAGLLIIGGSMILSLEIEEDQRLRPKWNLMGIMLISAILHAVHEVVFKLVAQAASFWPSIFWSSMGLFLTGVAALILMPAYRDVFLSSLRKNGAKIIAINLFSETLNLGGGLAILYAIMLAPVAIVQTTTAYQPLIVFIIGIALTVFFPKIAKERISTKHLVHKSLAIGVILIGSVLLYK</sequence>
<proteinExistence type="predicted"/>
<feature type="transmembrane region" description="Helical" evidence="1">
    <location>
        <begin position="120"/>
        <end position="139"/>
    </location>
</feature>
<feature type="domain" description="EamA" evidence="2">
    <location>
        <begin position="3"/>
        <end position="138"/>
    </location>
</feature>
<dbReference type="EMBL" id="PFBD01000028">
    <property type="protein sequence ID" value="PIR86680.1"/>
    <property type="molecule type" value="Genomic_DNA"/>
</dbReference>
<gene>
    <name evidence="3" type="ORF">COU11_04180</name>
</gene>
<protein>
    <recommendedName>
        <fullName evidence="2">EamA domain-containing protein</fullName>
    </recommendedName>
</protein>
<accession>A0A2H0UJW8</accession>
<evidence type="ECO:0000256" key="1">
    <source>
        <dbReference type="SAM" id="Phobius"/>
    </source>
</evidence>
<feature type="transmembrane region" description="Helical" evidence="1">
    <location>
        <begin position="6"/>
        <end position="25"/>
    </location>
</feature>
<feature type="transmembrane region" description="Helical" evidence="1">
    <location>
        <begin position="37"/>
        <end position="55"/>
    </location>
</feature>
<dbReference type="GO" id="GO:0016020">
    <property type="term" value="C:membrane"/>
    <property type="evidence" value="ECO:0007669"/>
    <property type="project" value="InterPro"/>
</dbReference>
<feature type="transmembrane region" description="Helical" evidence="1">
    <location>
        <begin position="95"/>
        <end position="114"/>
    </location>
</feature>
<comment type="caution">
    <text evidence="3">The sequence shown here is derived from an EMBL/GenBank/DDBJ whole genome shotgun (WGS) entry which is preliminary data.</text>
</comment>
<evidence type="ECO:0000259" key="2">
    <source>
        <dbReference type="Pfam" id="PF00892"/>
    </source>
</evidence>
<reference evidence="4" key="1">
    <citation type="submission" date="2017-09" db="EMBL/GenBank/DDBJ databases">
        <title>Depth-based differentiation of microbial function through sediment-hosted aquifers and enrichment of novel symbionts in the deep terrestrial subsurface.</title>
        <authorList>
            <person name="Probst A.J."/>
            <person name="Ladd B."/>
            <person name="Jarett J.K."/>
            <person name="Geller-Mcgrath D.E."/>
            <person name="Sieber C.M.K."/>
            <person name="Emerson J.B."/>
            <person name="Anantharaman K."/>
            <person name="Thomas B.C."/>
            <person name="Malmstrom R."/>
            <person name="Stieglmeier M."/>
            <person name="Klingl A."/>
            <person name="Woyke T."/>
            <person name="Ryan C.M."/>
            <person name="Banfield J.F."/>
        </authorList>
    </citation>
    <scope>NUCLEOTIDE SEQUENCE [LARGE SCALE GENOMIC DNA]</scope>
</reference>
<dbReference type="InterPro" id="IPR037185">
    <property type="entry name" value="EmrE-like"/>
</dbReference>
<keyword evidence="1" id="KW-1133">Transmembrane helix</keyword>